<evidence type="ECO:0000313" key="5">
    <source>
        <dbReference type="Proteomes" id="UP000000447"/>
    </source>
</evidence>
<dbReference type="GO" id="GO:0004497">
    <property type="term" value="F:monooxygenase activity"/>
    <property type="evidence" value="ECO:0007669"/>
    <property type="project" value="UniProtKB-KW"/>
</dbReference>
<name>B9L555_THERP</name>
<keyword evidence="4" id="KW-0614">Plasmid</keyword>
<evidence type="ECO:0000256" key="2">
    <source>
        <dbReference type="ARBA" id="ARBA00023033"/>
    </source>
</evidence>
<evidence type="ECO:0000313" key="4">
    <source>
        <dbReference type="EMBL" id="ACM06682.1"/>
    </source>
</evidence>
<dbReference type="RefSeq" id="WP_012642669.1">
    <property type="nucleotide sequence ID" value="NC_011961.1"/>
</dbReference>
<keyword evidence="2 4" id="KW-0503">Monooxygenase</keyword>
<dbReference type="InterPro" id="IPR009078">
    <property type="entry name" value="Ferritin-like_SF"/>
</dbReference>
<keyword evidence="5" id="KW-1185">Reference proteome</keyword>
<dbReference type="SUPFAM" id="SSF47240">
    <property type="entry name" value="Ferritin-like"/>
    <property type="match status" value="1"/>
</dbReference>
<dbReference type="InterPro" id="IPR007029">
    <property type="entry name" value="YHS_dom"/>
</dbReference>
<reference evidence="4 5" key="1">
    <citation type="journal article" date="2009" name="PLoS ONE">
        <title>Complete genome sequence of the aerobic CO-oxidizing thermophile Thermomicrobium roseum.</title>
        <authorList>
            <person name="Wu D."/>
            <person name="Raymond J."/>
            <person name="Wu M."/>
            <person name="Chatterji S."/>
            <person name="Ren Q."/>
            <person name="Graham J.E."/>
            <person name="Bryant D.A."/>
            <person name="Robb F."/>
            <person name="Colman A."/>
            <person name="Tallon L.J."/>
            <person name="Badger J.H."/>
            <person name="Madupu R."/>
            <person name="Ward N.L."/>
            <person name="Eisen J.A."/>
        </authorList>
    </citation>
    <scope>NUCLEOTIDE SEQUENCE [LARGE SCALE GENOMIC DNA]</scope>
    <source>
        <strain evidence="5">ATCC 27502 / DSM 5159 / P-2</strain>
        <plasmid evidence="4">unnamed</plasmid>
    </source>
</reference>
<evidence type="ECO:0000256" key="1">
    <source>
        <dbReference type="ARBA" id="ARBA00023002"/>
    </source>
</evidence>
<dbReference type="Proteomes" id="UP000000447">
    <property type="component" value="Plasmid unnamed"/>
</dbReference>
<geneLocation type="plasmid" evidence="5">
    <name>Tros</name>
</geneLocation>
<feature type="domain" description="YHS" evidence="3">
    <location>
        <begin position="415"/>
        <end position="444"/>
    </location>
</feature>
<dbReference type="EC" id="1.14.13.-" evidence="4"/>
<dbReference type="OrthoDB" id="678327at2"/>
<accession>B9L555</accession>
<dbReference type="HOGENOM" id="CLU_040795_0_0_0"/>
<dbReference type="InterPro" id="IPR012348">
    <property type="entry name" value="RNR-like"/>
</dbReference>
<dbReference type="Pfam" id="PF02332">
    <property type="entry name" value="Phenol_Hydrox"/>
    <property type="match status" value="1"/>
</dbReference>
<keyword evidence="1 4" id="KW-0560">Oxidoreductase</keyword>
<evidence type="ECO:0000259" key="3">
    <source>
        <dbReference type="Pfam" id="PF04945"/>
    </source>
</evidence>
<proteinExistence type="predicted"/>
<dbReference type="EMBL" id="CP001276">
    <property type="protein sequence ID" value="ACM06682.1"/>
    <property type="molecule type" value="Genomic_DNA"/>
</dbReference>
<protein>
    <submittedName>
        <fullName evidence="4">Toluene-4-monooxygenase system protein A</fullName>
        <ecNumber evidence="4">1.14.13.-</ecNumber>
    </submittedName>
</protein>
<dbReference type="Gene3D" id="1.10.620.20">
    <property type="entry name" value="Ribonucleotide Reductase, subunit A"/>
    <property type="match status" value="1"/>
</dbReference>
<dbReference type="AlphaFoldDB" id="B9L555"/>
<dbReference type="CDD" id="cd01057">
    <property type="entry name" value="AAMH_A"/>
    <property type="match status" value="1"/>
</dbReference>
<dbReference type="InterPro" id="IPR003430">
    <property type="entry name" value="Phenol_Hydrox"/>
</dbReference>
<sequence>MPKLQRPDYYDLTRDMNWHFRYVSEDDAFPEIQSKSFGIPFENWWTWDEPYKLTYREYTHNQSNKDVGIFSVRSVTSRGKLWERLDPGWRNAIKLHYGAAPHLEYLATIGEARMARFGRAAAWRNMALFGALDEMRHAQIQLYFPHAFIQKDADVDWALKLYHTNEWAAIVARMLFDNMQTANDATSTSLQLTFAFETGFSNLQFLGMASEALRIGDYEFGALAASIQTDEARHAQQGEASLKVLLANGKRAEAQRLVDMQIWTAWRVFALLTGLSMDYYTPVEHRVMSFKEFMHEWILKQFADQFQDLGLDKPWYWESHLIPEIDWWHHGAHLGVWYWRQTVWYDPAAGVSPADREWLEEKYPGWNARFGEWWDVITHNVREGKRELLYPETLPMLCNVCGFPVISVMNGGEPPRLVEYNGRRYTFCSEPCQWIFEQEPQRRAGHLSLVDRFLAGQILPPTMEGAMLYMGLSPEERGDDARDYAWAFEPATRAAAD</sequence>
<dbReference type="Pfam" id="PF04945">
    <property type="entry name" value="YHS"/>
    <property type="match status" value="1"/>
</dbReference>
<dbReference type="KEGG" id="tro:trd_A0919"/>
<dbReference type="eggNOG" id="COG3350">
    <property type="taxonomic scope" value="Bacteria"/>
</dbReference>
<gene>
    <name evidence="4" type="ordered locus">trd_A0919</name>
</gene>
<organism evidence="4 5">
    <name type="scientific">Thermomicrobium roseum (strain ATCC 27502 / DSM 5159 / P-2)</name>
    <dbReference type="NCBI Taxonomy" id="309801"/>
    <lineage>
        <taxon>Bacteria</taxon>
        <taxon>Pseudomonadati</taxon>
        <taxon>Thermomicrobiota</taxon>
        <taxon>Thermomicrobia</taxon>
        <taxon>Thermomicrobiales</taxon>
        <taxon>Thermomicrobiaceae</taxon>
        <taxon>Thermomicrobium</taxon>
    </lineage>
</organism>